<dbReference type="GO" id="GO:0015081">
    <property type="term" value="F:sodium ion transmembrane transporter activity"/>
    <property type="evidence" value="ECO:0007669"/>
    <property type="project" value="InterPro"/>
</dbReference>
<dbReference type="Pfam" id="PF04277">
    <property type="entry name" value="OAD_gamma"/>
    <property type="match status" value="1"/>
</dbReference>
<keyword evidence="5 6" id="KW-0472">Membrane</keyword>
<evidence type="ECO:0000256" key="2">
    <source>
        <dbReference type="ARBA" id="ARBA00022475"/>
    </source>
</evidence>
<evidence type="ECO:0000256" key="1">
    <source>
        <dbReference type="ARBA" id="ARBA00004236"/>
    </source>
</evidence>
<keyword evidence="4 6" id="KW-1133">Transmembrane helix</keyword>
<proteinExistence type="predicted"/>
<dbReference type="GO" id="GO:0036376">
    <property type="term" value="P:sodium ion export across plasma membrane"/>
    <property type="evidence" value="ECO:0007669"/>
    <property type="project" value="InterPro"/>
</dbReference>
<evidence type="ECO:0000256" key="5">
    <source>
        <dbReference type="ARBA" id="ARBA00023136"/>
    </source>
</evidence>
<dbReference type="Proteomes" id="UP000076481">
    <property type="component" value="Unassembled WGS sequence"/>
</dbReference>
<keyword evidence="2" id="KW-1003">Cell membrane</keyword>
<dbReference type="AlphaFoldDB" id="A0A165LFA3"/>
<name>A0A165LFA3_PELLU</name>
<evidence type="ECO:0000256" key="3">
    <source>
        <dbReference type="ARBA" id="ARBA00022692"/>
    </source>
</evidence>
<comment type="subcellular location">
    <subcellularLocation>
        <location evidence="1">Cell membrane</location>
    </subcellularLocation>
</comment>
<organism evidence="7 8">
    <name type="scientific">Pelodictyon luteolum</name>
    <dbReference type="NCBI Taxonomy" id="1100"/>
    <lineage>
        <taxon>Bacteria</taxon>
        <taxon>Pseudomonadati</taxon>
        <taxon>Chlorobiota</taxon>
        <taxon>Chlorobiia</taxon>
        <taxon>Chlorobiales</taxon>
        <taxon>Chlorobiaceae</taxon>
        <taxon>Chlorobium/Pelodictyon group</taxon>
        <taxon>Pelodictyon</taxon>
    </lineage>
</organism>
<evidence type="ECO:0000313" key="7">
    <source>
        <dbReference type="EMBL" id="KZK73959.1"/>
    </source>
</evidence>
<evidence type="ECO:0000313" key="8">
    <source>
        <dbReference type="Proteomes" id="UP000076481"/>
    </source>
</evidence>
<dbReference type="EMBL" id="LVWG01000032">
    <property type="protein sequence ID" value="KZK73959.1"/>
    <property type="molecule type" value="Genomic_DNA"/>
</dbReference>
<dbReference type="OMA" id="VFYNLTK"/>
<sequence length="122" mass="13507">MFPAVSFNLSAIQADHLMLAATGYGVVFMSLIILYLVFSVLPHLLEARFGKKANDTEPASARAQVARQSGEVNASIAMALHMYFTELHDQETAILTIKKAAKNYSPWNSKIYNVINFKGTVR</sequence>
<keyword evidence="3 6" id="KW-0812">Transmembrane</keyword>
<dbReference type="RefSeq" id="WP_011358163.1">
    <property type="nucleotide sequence ID" value="NZ_LVWG01000032.1"/>
</dbReference>
<accession>A0A165LFA3</accession>
<evidence type="ECO:0008006" key="9">
    <source>
        <dbReference type="Google" id="ProtNLM"/>
    </source>
</evidence>
<reference evidence="7 8" key="1">
    <citation type="submission" date="2016-03" db="EMBL/GenBank/DDBJ databases">
        <title>Speciation and ecological success in dimly lit waters: horizontal gene transfer in a green sulfur bacteria bloom unveiled by metagenomic assembly.</title>
        <authorList>
            <person name="Llorens-Mares T."/>
            <person name="Liu Z."/>
            <person name="Allen L.Z."/>
            <person name="Rusch D.B."/>
            <person name="Craig M.T."/>
            <person name="Dupont C.L."/>
            <person name="Bryant D.A."/>
            <person name="Casamayor E.O."/>
        </authorList>
    </citation>
    <scope>NUCLEOTIDE SEQUENCE [LARGE SCALE GENOMIC DNA]</scope>
    <source>
        <strain evidence="7">CIII</strain>
    </source>
</reference>
<gene>
    <name evidence="7" type="ORF">A3K90_06950</name>
</gene>
<dbReference type="GO" id="GO:0005886">
    <property type="term" value="C:plasma membrane"/>
    <property type="evidence" value="ECO:0007669"/>
    <property type="project" value="UniProtKB-SubCell"/>
</dbReference>
<dbReference type="InterPro" id="IPR005899">
    <property type="entry name" value="Na_pump_deCOase"/>
</dbReference>
<evidence type="ECO:0000256" key="6">
    <source>
        <dbReference type="SAM" id="Phobius"/>
    </source>
</evidence>
<comment type="caution">
    <text evidence="7">The sequence shown here is derived from an EMBL/GenBank/DDBJ whole genome shotgun (WGS) entry which is preliminary data.</text>
</comment>
<feature type="transmembrane region" description="Helical" evidence="6">
    <location>
        <begin position="20"/>
        <end position="41"/>
    </location>
</feature>
<protein>
    <recommendedName>
        <fullName evidence="9">Oxaloacetate decarboxylase gamma chain</fullName>
    </recommendedName>
</protein>
<evidence type="ECO:0000256" key="4">
    <source>
        <dbReference type="ARBA" id="ARBA00022989"/>
    </source>
</evidence>